<dbReference type="Pfam" id="PF13306">
    <property type="entry name" value="LRR_5"/>
    <property type="match status" value="2"/>
</dbReference>
<dbReference type="Pfam" id="PF04122">
    <property type="entry name" value="CW_binding_2"/>
    <property type="match status" value="3"/>
</dbReference>
<dbReference type="InterPro" id="IPR011081">
    <property type="entry name" value="Big_4"/>
</dbReference>
<dbReference type="RefSeq" id="WP_173164360.1">
    <property type="nucleotide sequence ID" value="NZ_CP053716.1"/>
</dbReference>
<feature type="domain" description="Bacterial Ig-like" evidence="2">
    <location>
        <begin position="421"/>
        <end position="475"/>
    </location>
</feature>
<proteinExistence type="predicted"/>
<dbReference type="Gene3D" id="1.20.1270.90">
    <property type="entry name" value="AF1782-like"/>
    <property type="match status" value="2"/>
</dbReference>
<feature type="signal peptide" evidence="1">
    <location>
        <begin position="1"/>
        <end position="34"/>
    </location>
</feature>
<keyword evidence="4" id="KW-1185">Reference proteome</keyword>
<dbReference type="PANTHER" id="PTHR30032">
    <property type="entry name" value="N-ACETYLMURAMOYL-L-ALANINE AMIDASE-RELATED"/>
    <property type="match status" value="1"/>
</dbReference>
<accession>A0A6M8J3Z2</accession>
<dbReference type="InterPro" id="IPR032675">
    <property type="entry name" value="LRR_dom_sf"/>
</dbReference>
<dbReference type="Proteomes" id="UP000503297">
    <property type="component" value="Chromosome"/>
</dbReference>
<name>A0A6M8J3Z2_9ACTN</name>
<sequence>MDWTDMGGKVPTALASVAVSVTLVCSGVPAPAFAETPNAAHEAQAGQGNVVVKDGFTFDKGTDPTAGVAGVITGYDGTSREVRIPSEIDGVPVRAIGASAFKGKSLTKLVLNEGLSYIGESAFEDNRLSEVNIPASVTTIAAKAFRQAGSRDFTESISVTGMKGVKTLADGSFSGMYDVSLDVPAITSVNENAFKPQVDSSGYFKPQYARLYTGNGNKSKLEGKEGLFLVDPPVLVTKAVDADNGAVLKTSSSTGEYVDNRLVSNSLGSFWRKGQKVEGRAASDDLDGYARPKAKQDIELSAIDNVVEFKYKAFSIQAPSGIERTASTLSGKTLPGATVTLSTTVGKNYWDKTVVEVATTVANASDGSFSFDLGKTEKLDISSFKGSLQVSASIDNEEYQGKARDYKVSLGQSVPGIVGADPVSVEVKQGDVANLPDEVNARFTDGSSKSLKVAWQNSMPSTGKAGTFWVLGTVSEGDNSVNALAKVTVTEDEKHASANTDSLIKALEQARAMLGTAISSAQGGVDVDVDRHWVSEEVYKRLEEAIGRADAVAKDKSSSQSKVDAEESALRDAVTAFESARKPGTKPGSAITSGSVRYRVYLEEMPASDSDFKLALKNAESGQTIEPVVKRQGEYYEMSFERVPFGTWNVVATEGYVPTVIDYSSRSLLRMSFKLSEDRREVIDELFFKKGIKVHYDVTDKGTTKDPVDLFYLPGEKLSELEQPYVDMDEKWVFDGFSADGKNPLDPTMAVERAMTLTALYHEAKGGVLNENTDIDGYWKLGDFTYAQDTEGEYETRGKWMITGLSQRGKQKFKRNTSISLPSVTYLTGEGIDTQEVAYVGWSDANHADGAFEGLGVTGLNIPEGIEGIYPNAFYENNISKVVLPKGLQWVGIGAFLRSGVKEVQFNDDIKNIREGAFADNNLTSVSIPDSVKLIEPFAFSGNRLSQVKLPAQCEKIQTRAFHNNRLTRVEIPTTVTFIEDEAFGENGGKVVLRTPDGSNPHKLVDGSTFVINHEVGEAPGGTEDVDKSALKDLMKEAEALRADTVVSPDGSKVAPEKHWVPEPFDTALNKALVEANYQVESSAATAESVEAARVALDKALSEYKRARKHGVVSEASWKRLYGDTALDTMSAIADEGWADGSAQTVVLATSGGYWDALSASALAGAYGAPVLLTNPNELSDQVKSQIKRLGAKKVYITGGTAAVSQAVEDELGGRLGLQVERLGGQTAVQTSALVSAAAQKARPSETCVVATINGYYDALSVASAAYFKGMPVFLTNADGTLTAQTVAQIKEAGYKNALIVGGTAAVSGSVEGQLESAGIASGDVRRLAGDNAWQTSARIAEYALSQGMSIDKLGIADGNGYWDALTGAALCGKNGSVLLLVPHDGPTSEGDAFRFDPYCIDTVVKKRASAIDGGYVFGGEAAVPKPTLEALKRATARA</sequence>
<organism evidence="3 4">
    <name type="scientific">Berryella wangjianweii</name>
    <dbReference type="NCBI Taxonomy" id="2734634"/>
    <lineage>
        <taxon>Bacteria</taxon>
        <taxon>Bacillati</taxon>
        <taxon>Actinomycetota</taxon>
        <taxon>Coriobacteriia</taxon>
        <taxon>Eggerthellales</taxon>
        <taxon>Eggerthellaceae</taxon>
        <taxon>Berryella</taxon>
    </lineage>
</organism>
<dbReference type="KEGG" id="bwa:HLV38_03650"/>
<protein>
    <submittedName>
        <fullName evidence="3">Leucine-rich repeat protein</fullName>
    </submittedName>
</protein>
<dbReference type="Gene3D" id="3.80.10.10">
    <property type="entry name" value="Ribonuclease Inhibitor"/>
    <property type="match status" value="2"/>
</dbReference>
<evidence type="ECO:0000256" key="1">
    <source>
        <dbReference type="SAM" id="SignalP"/>
    </source>
</evidence>
<dbReference type="PANTHER" id="PTHR30032:SF8">
    <property type="entry name" value="GERMINATION-SPECIFIC N-ACETYLMURAMOYL-L-ALANINE AMIDASE"/>
    <property type="match status" value="1"/>
</dbReference>
<dbReference type="InterPro" id="IPR026906">
    <property type="entry name" value="LRR_5"/>
</dbReference>
<dbReference type="Pfam" id="PF07532">
    <property type="entry name" value="Big_4"/>
    <property type="match status" value="1"/>
</dbReference>
<reference evidence="4" key="1">
    <citation type="submission" date="2020-05" db="EMBL/GenBank/DDBJ databases">
        <title>Novel species in genus Nocardioides.</title>
        <authorList>
            <person name="Zhang G."/>
        </authorList>
    </citation>
    <scope>NUCLEOTIDE SEQUENCE [LARGE SCALE GENOMIC DNA]</scope>
    <source>
        <strain evidence="4">zg-1050</strain>
    </source>
</reference>
<keyword evidence="1" id="KW-0732">Signal</keyword>
<feature type="chain" id="PRO_5027099491" evidence="1">
    <location>
        <begin position="35"/>
        <end position="1439"/>
    </location>
</feature>
<dbReference type="InterPro" id="IPR007253">
    <property type="entry name" value="Cell_wall-bd_2"/>
</dbReference>
<evidence type="ECO:0000313" key="3">
    <source>
        <dbReference type="EMBL" id="QKF07313.1"/>
    </source>
</evidence>
<evidence type="ECO:0000313" key="4">
    <source>
        <dbReference type="Proteomes" id="UP000503297"/>
    </source>
</evidence>
<gene>
    <name evidence="3" type="ORF">HLV38_03650</name>
</gene>
<evidence type="ECO:0000259" key="2">
    <source>
        <dbReference type="Pfam" id="PF07532"/>
    </source>
</evidence>
<dbReference type="EMBL" id="CP053716">
    <property type="protein sequence ID" value="QKF07313.1"/>
    <property type="molecule type" value="Genomic_DNA"/>
</dbReference>
<dbReference type="InterPro" id="IPR051922">
    <property type="entry name" value="Bact_Sporulation_Assoc"/>
</dbReference>
<dbReference type="Gene3D" id="3.40.50.12090">
    <property type="match status" value="2"/>
</dbReference>